<evidence type="ECO:0000313" key="2">
    <source>
        <dbReference type="Proteomes" id="UP001168821"/>
    </source>
</evidence>
<proteinExistence type="predicted"/>
<comment type="caution">
    <text evidence="1">The sequence shown here is derived from an EMBL/GenBank/DDBJ whole genome shotgun (WGS) entry which is preliminary data.</text>
</comment>
<gene>
    <name evidence="1" type="ORF">Zmor_013236</name>
</gene>
<reference evidence="1" key="1">
    <citation type="journal article" date="2023" name="G3 (Bethesda)">
        <title>Whole genome assemblies of Zophobas morio and Tenebrio molitor.</title>
        <authorList>
            <person name="Kaur S."/>
            <person name="Stinson S.A."/>
            <person name="diCenzo G.C."/>
        </authorList>
    </citation>
    <scope>NUCLEOTIDE SEQUENCE</scope>
    <source>
        <strain evidence="1">QUZm001</strain>
    </source>
</reference>
<accession>A0AA38MF02</accession>
<keyword evidence="2" id="KW-1185">Reference proteome</keyword>
<sequence>MSLNSSRKLRKRLRESRTGRKIDMFIAGIERNFVKYGIPAVTARKQWRNLIMWLILDMFETSARLEKSGDANRGKGGFSLIWNCFGIRQWLLRLCEIWRVFCLRFSRGAKFVF</sequence>
<evidence type="ECO:0000313" key="1">
    <source>
        <dbReference type="EMBL" id="KAJ3654022.1"/>
    </source>
</evidence>
<organism evidence="1 2">
    <name type="scientific">Zophobas morio</name>
    <dbReference type="NCBI Taxonomy" id="2755281"/>
    <lineage>
        <taxon>Eukaryota</taxon>
        <taxon>Metazoa</taxon>
        <taxon>Ecdysozoa</taxon>
        <taxon>Arthropoda</taxon>
        <taxon>Hexapoda</taxon>
        <taxon>Insecta</taxon>
        <taxon>Pterygota</taxon>
        <taxon>Neoptera</taxon>
        <taxon>Endopterygota</taxon>
        <taxon>Coleoptera</taxon>
        <taxon>Polyphaga</taxon>
        <taxon>Cucujiformia</taxon>
        <taxon>Tenebrionidae</taxon>
        <taxon>Zophobas</taxon>
    </lineage>
</organism>
<dbReference type="EMBL" id="JALNTZ010000004">
    <property type="protein sequence ID" value="KAJ3654022.1"/>
    <property type="molecule type" value="Genomic_DNA"/>
</dbReference>
<protein>
    <submittedName>
        <fullName evidence="1">Uncharacterized protein</fullName>
    </submittedName>
</protein>
<name>A0AA38MF02_9CUCU</name>
<dbReference type="AlphaFoldDB" id="A0AA38MF02"/>
<dbReference type="Proteomes" id="UP001168821">
    <property type="component" value="Unassembled WGS sequence"/>
</dbReference>